<evidence type="ECO:0000313" key="3">
    <source>
        <dbReference type="EMBL" id="MBU5489673.1"/>
    </source>
</evidence>
<accession>A0ABS6EQ91</accession>
<feature type="domain" description="CN hydrolase" evidence="2">
    <location>
        <begin position="1"/>
        <end position="240"/>
    </location>
</feature>
<gene>
    <name evidence="3" type="ORF">KQI75_03360</name>
</gene>
<organism evidence="3 4">
    <name type="scientific">Butyricicoccus intestinisimiae</name>
    <dbReference type="NCBI Taxonomy" id="2841509"/>
    <lineage>
        <taxon>Bacteria</taxon>
        <taxon>Bacillati</taxon>
        <taxon>Bacillota</taxon>
        <taxon>Clostridia</taxon>
        <taxon>Eubacteriales</taxon>
        <taxon>Butyricicoccaceae</taxon>
        <taxon>Butyricicoccus</taxon>
    </lineage>
</organism>
<proteinExistence type="inferred from homology"/>
<dbReference type="PANTHER" id="PTHR23088:SF27">
    <property type="entry name" value="DEAMINATED GLUTATHIONE AMIDASE"/>
    <property type="match status" value="1"/>
</dbReference>
<reference evidence="3 4" key="1">
    <citation type="submission" date="2021-06" db="EMBL/GenBank/DDBJ databases">
        <authorList>
            <person name="Sun Q."/>
            <person name="Li D."/>
        </authorList>
    </citation>
    <scope>NUCLEOTIDE SEQUENCE [LARGE SCALE GENOMIC DNA]</scope>
    <source>
        <strain evidence="3 4">MSJd-7</strain>
    </source>
</reference>
<evidence type="ECO:0000313" key="4">
    <source>
        <dbReference type="Proteomes" id="UP000783588"/>
    </source>
</evidence>
<dbReference type="Pfam" id="PF00795">
    <property type="entry name" value="CN_hydrolase"/>
    <property type="match status" value="1"/>
</dbReference>
<dbReference type="RefSeq" id="WP_216469326.1">
    <property type="nucleotide sequence ID" value="NZ_JAHLQI010000002.1"/>
</dbReference>
<evidence type="ECO:0000256" key="1">
    <source>
        <dbReference type="ARBA" id="ARBA00010613"/>
    </source>
</evidence>
<evidence type="ECO:0000259" key="2">
    <source>
        <dbReference type="PROSITE" id="PS50263"/>
    </source>
</evidence>
<protein>
    <submittedName>
        <fullName evidence="3">Carbon-nitrogen family hydrolase</fullName>
    </submittedName>
</protein>
<dbReference type="Proteomes" id="UP000783588">
    <property type="component" value="Unassembled WGS sequence"/>
</dbReference>
<keyword evidence="4" id="KW-1185">Reference proteome</keyword>
<dbReference type="CDD" id="cd07583">
    <property type="entry name" value="nitrilase_5"/>
    <property type="match status" value="1"/>
</dbReference>
<dbReference type="InterPro" id="IPR003010">
    <property type="entry name" value="C-N_Hydrolase"/>
</dbReference>
<name>A0ABS6EQ91_9FIRM</name>
<keyword evidence="3" id="KW-0378">Hydrolase</keyword>
<dbReference type="EMBL" id="JAHLQI010000002">
    <property type="protein sequence ID" value="MBU5489673.1"/>
    <property type="molecule type" value="Genomic_DNA"/>
</dbReference>
<sequence length="260" mass="28961">MRAALIQLRVSSGEVPAQRWMRVERMLSQLMGQCVDLILLPELWSVGFSNFAQYREAAEPLHGTTLLRLAPWARKLEAHIMTGSFVERCGSQYYNTSALLDSRGILTGTYRKIHLFGYDSQERQLLTAGSQTSEVLTSYGVAGMATCYDLRFPEQFRRMVSRSAEMFLVCAAWPKARAEDWELLCRARALENQSFLLACNTCGTCGGVEGGGHSMIVSPEGKILAQAGETEQVLVADIDLSETANFRARFPALRDRVCMS</sequence>
<dbReference type="PANTHER" id="PTHR23088">
    <property type="entry name" value="NITRILASE-RELATED"/>
    <property type="match status" value="1"/>
</dbReference>
<dbReference type="PROSITE" id="PS50263">
    <property type="entry name" value="CN_HYDROLASE"/>
    <property type="match status" value="1"/>
</dbReference>
<comment type="similarity">
    <text evidence="1">Belongs to the carbon-nitrogen hydrolase superfamily. NIT1/NIT2 family.</text>
</comment>
<comment type="caution">
    <text evidence="3">The sequence shown here is derived from an EMBL/GenBank/DDBJ whole genome shotgun (WGS) entry which is preliminary data.</text>
</comment>
<dbReference type="GO" id="GO:0016787">
    <property type="term" value="F:hydrolase activity"/>
    <property type="evidence" value="ECO:0007669"/>
    <property type="project" value="UniProtKB-KW"/>
</dbReference>